<evidence type="ECO:0000256" key="2">
    <source>
        <dbReference type="SAM" id="SignalP"/>
    </source>
</evidence>
<dbReference type="PANTHER" id="PTHR43546">
    <property type="entry name" value="UPF0173 METAL-DEPENDENT HYDROLASE MJ1163-RELATED"/>
    <property type="match status" value="1"/>
</dbReference>
<dbReference type="InterPro" id="IPR036866">
    <property type="entry name" value="RibonucZ/Hydroxyglut_hydro"/>
</dbReference>
<dbReference type="PANTHER" id="PTHR43546:SF9">
    <property type="entry name" value="L-ASCORBATE-6-PHOSPHATE LACTONASE ULAG-RELATED"/>
    <property type="match status" value="1"/>
</dbReference>
<protein>
    <submittedName>
        <fullName evidence="4">MBL fold metallo-hydrolase</fullName>
    </submittedName>
</protein>
<sequence>MKKVLLAVAFTLTATFSFAQGKTNTKASLQLIRNATIVLEYAGHKILVDPMLSPKGTIESWGGVERNPTVELKMPVSDITNNLDLVMVTHSHADHFDEAASKALPKTIALMYQPSDKDFFAKEGFTNATAVEDNHTWKNLNIHRVAAQHGTGEVLKMMGKTSGYVLQAKNLPTVYVVGDAIWTEEIKKTIKTYKPDYIIVNSGGAVMKGFEQTPILMEEEQTMALIRESGKAKVIAVHMNALDHCRTTRASLRKKADELKISPKKLLIPQDGETIVL</sequence>
<dbReference type="Pfam" id="PF12706">
    <property type="entry name" value="Lactamase_B_2"/>
    <property type="match status" value="1"/>
</dbReference>
<dbReference type="InterPro" id="IPR001279">
    <property type="entry name" value="Metallo-B-lactamas"/>
</dbReference>
<evidence type="ECO:0000313" key="5">
    <source>
        <dbReference type="Proteomes" id="UP000324133"/>
    </source>
</evidence>
<dbReference type="OrthoDB" id="9805728at2"/>
<gene>
    <name evidence="4" type="ORF">FOA19_13425</name>
</gene>
<dbReference type="SUPFAM" id="SSF56281">
    <property type="entry name" value="Metallo-hydrolase/oxidoreductase"/>
    <property type="match status" value="1"/>
</dbReference>
<dbReference type="Proteomes" id="UP000324133">
    <property type="component" value="Unassembled WGS sequence"/>
</dbReference>
<evidence type="ECO:0000256" key="1">
    <source>
        <dbReference type="ARBA" id="ARBA00022801"/>
    </source>
</evidence>
<evidence type="ECO:0000313" key="4">
    <source>
        <dbReference type="EMBL" id="KAA3438254.1"/>
    </source>
</evidence>
<dbReference type="GO" id="GO:0016787">
    <property type="term" value="F:hydrolase activity"/>
    <property type="evidence" value="ECO:0007669"/>
    <property type="project" value="UniProtKB-KW"/>
</dbReference>
<organism evidence="4 5">
    <name type="scientific">Rufibacter hautae</name>
    <dbReference type="NCBI Taxonomy" id="2595005"/>
    <lineage>
        <taxon>Bacteria</taxon>
        <taxon>Pseudomonadati</taxon>
        <taxon>Bacteroidota</taxon>
        <taxon>Cytophagia</taxon>
        <taxon>Cytophagales</taxon>
        <taxon>Hymenobacteraceae</taxon>
        <taxon>Rufibacter</taxon>
    </lineage>
</organism>
<feature type="chain" id="PRO_5022774688" evidence="2">
    <location>
        <begin position="20"/>
        <end position="277"/>
    </location>
</feature>
<keyword evidence="5" id="KW-1185">Reference proteome</keyword>
<accession>A0A5B6TG83</accession>
<dbReference type="AlphaFoldDB" id="A0A5B6TG83"/>
<feature type="signal peptide" evidence="2">
    <location>
        <begin position="1"/>
        <end position="19"/>
    </location>
</feature>
<dbReference type="Gene3D" id="3.60.15.10">
    <property type="entry name" value="Ribonuclease Z/Hydroxyacylglutathione hydrolase-like"/>
    <property type="match status" value="1"/>
</dbReference>
<keyword evidence="2" id="KW-0732">Signal</keyword>
<dbReference type="RefSeq" id="WP_149091313.1">
    <property type="nucleotide sequence ID" value="NZ_VKKY01000002.1"/>
</dbReference>
<keyword evidence="1 4" id="KW-0378">Hydrolase</keyword>
<name>A0A5B6TG83_9BACT</name>
<evidence type="ECO:0000259" key="3">
    <source>
        <dbReference type="Pfam" id="PF12706"/>
    </source>
</evidence>
<proteinExistence type="predicted"/>
<comment type="caution">
    <text evidence="4">The sequence shown here is derived from an EMBL/GenBank/DDBJ whole genome shotgun (WGS) entry which is preliminary data.</text>
</comment>
<dbReference type="InterPro" id="IPR050114">
    <property type="entry name" value="UPF0173_UPF0282_UlaG_hydrolase"/>
</dbReference>
<reference evidence="4 5" key="1">
    <citation type="submission" date="2019-07" db="EMBL/GenBank/DDBJ databases">
        <title>Rufibacter sp. nov., isolated from lake sediment.</title>
        <authorList>
            <person name="Qu J.-H."/>
        </authorList>
    </citation>
    <scope>NUCLEOTIDE SEQUENCE [LARGE SCALE GENOMIC DNA]</scope>
    <source>
        <strain evidence="4 5">NBS58-1</strain>
    </source>
</reference>
<dbReference type="EMBL" id="VKKY01000002">
    <property type="protein sequence ID" value="KAA3438254.1"/>
    <property type="molecule type" value="Genomic_DNA"/>
</dbReference>
<feature type="domain" description="Metallo-beta-lactamase" evidence="3">
    <location>
        <begin position="44"/>
        <end position="239"/>
    </location>
</feature>